<organism evidence="1 2">
    <name type="scientific">Corynebacterium humireducens NBRC 106098 = DSM 45392</name>
    <dbReference type="NCBI Taxonomy" id="1223515"/>
    <lineage>
        <taxon>Bacteria</taxon>
        <taxon>Bacillati</taxon>
        <taxon>Actinomycetota</taxon>
        <taxon>Actinomycetes</taxon>
        <taxon>Mycobacteriales</taxon>
        <taxon>Corynebacteriaceae</taxon>
        <taxon>Corynebacterium</taxon>
    </lineage>
</organism>
<dbReference type="KEGG" id="chm:B842_04615"/>
<dbReference type="STRING" id="1223515.B842_04615"/>
<dbReference type="RefSeq" id="WP_040085457.1">
    <property type="nucleotide sequence ID" value="NZ_BCSU01000007.1"/>
</dbReference>
<evidence type="ECO:0000313" key="1">
    <source>
        <dbReference type="EMBL" id="AJE32776.1"/>
    </source>
</evidence>
<dbReference type="Proteomes" id="UP000031524">
    <property type="component" value="Chromosome"/>
</dbReference>
<name>A0A0B5D280_9CORY</name>
<dbReference type="OrthoDB" id="4424419at2"/>
<evidence type="ECO:0000313" key="2">
    <source>
        <dbReference type="Proteomes" id="UP000031524"/>
    </source>
</evidence>
<proteinExistence type="predicted"/>
<keyword evidence="2" id="KW-1185">Reference proteome</keyword>
<accession>A0A0B5D280</accession>
<dbReference type="AlphaFoldDB" id="A0A0B5D280"/>
<reference evidence="1 2" key="1">
    <citation type="submission" date="2013-04" db="EMBL/GenBank/DDBJ databases">
        <title>Complete genome sequence of Corynebacterium humireducens DSM 45392(T), isolated from a wastewater-fed microbial fuel cell.</title>
        <authorList>
            <person name="Ruckert C."/>
            <person name="Albersmeier A."/>
            <person name="Kalinowski J."/>
        </authorList>
    </citation>
    <scope>NUCLEOTIDE SEQUENCE [LARGE SCALE GENOMIC DNA]</scope>
    <source>
        <strain evidence="2">MFC-5</strain>
    </source>
</reference>
<protein>
    <submittedName>
        <fullName evidence="1">Uncharacterized protein</fullName>
    </submittedName>
</protein>
<dbReference type="HOGENOM" id="CLU_1720876_0_0_11"/>
<sequence length="133" mass="14590">MGLFDQFKQAFTRDNLKRGFDGAVQSAQDIAANPLGILDDHNALQEYGRELQRLQQVGIRGVGVIRSVSPTGEKAGGVDWADIEIDMTLPGREPYLATTRIMMPRNTADMYAPGSRHNVAIDPADPNNFAFAE</sequence>
<dbReference type="EMBL" id="CP005286">
    <property type="protein sequence ID" value="AJE32776.1"/>
    <property type="molecule type" value="Genomic_DNA"/>
</dbReference>
<gene>
    <name evidence="1" type="ORF">B842_04615</name>
</gene>